<dbReference type="PANTHER" id="PTHR21299">
    <property type="entry name" value="CYTIDYLATE KINASE/PANTOATE-BETA-ALANINE LIGASE"/>
    <property type="match status" value="1"/>
</dbReference>
<feature type="binding site" evidence="8">
    <location>
        <position position="153"/>
    </location>
    <ligand>
        <name>(R)-pantoate</name>
        <dbReference type="ChEBI" id="CHEBI:15980"/>
    </ligand>
</feature>
<dbReference type="Gene3D" id="3.40.50.620">
    <property type="entry name" value="HUPs"/>
    <property type="match status" value="1"/>
</dbReference>
<dbReference type="RefSeq" id="WP_151154712.1">
    <property type="nucleotide sequence ID" value="NZ_VZRA01000001.1"/>
</dbReference>
<reference evidence="9 10" key="1">
    <citation type="journal article" date="2020" name="Microorganisms">
        <title>Description of Three Novel Members in the Family Geobacteraceae, Oryzomonas japonicum gen. nov., sp. nov., Oryzomonas sagensis sp. nov., and Oryzomonas ruber sp. nov.</title>
        <authorList>
            <person name="Xu Z."/>
            <person name="Masuda Y."/>
            <person name="Hayakawa C."/>
            <person name="Ushijima N."/>
            <person name="Kawano K."/>
            <person name="Shiratori Y."/>
            <person name="Senoo K."/>
            <person name="Itoh H."/>
        </authorList>
    </citation>
    <scope>NUCLEOTIDE SEQUENCE [LARGE SCALE GENOMIC DNA]</scope>
    <source>
        <strain evidence="9 10">Red100</strain>
    </source>
</reference>
<dbReference type="NCBIfam" id="TIGR00125">
    <property type="entry name" value="cyt_tran_rel"/>
    <property type="match status" value="1"/>
</dbReference>
<dbReference type="InterPro" id="IPR003721">
    <property type="entry name" value="Pantoate_ligase"/>
</dbReference>
<evidence type="ECO:0000256" key="6">
    <source>
        <dbReference type="ARBA" id="ARBA00022840"/>
    </source>
</evidence>
<dbReference type="Pfam" id="PF02569">
    <property type="entry name" value="Pantoate_ligase"/>
    <property type="match status" value="1"/>
</dbReference>
<feature type="binding site" evidence="8">
    <location>
        <begin position="30"/>
        <end position="37"/>
    </location>
    <ligand>
        <name>ATP</name>
        <dbReference type="ChEBI" id="CHEBI:30616"/>
    </ligand>
</feature>
<accession>A0ABQ6TQF7</accession>
<dbReference type="HAMAP" id="MF_00158">
    <property type="entry name" value="PanC"/>
    <property type="match status" value="1"/>
</dbReference>
<feature type="binding site" evidence="8">
    <location>
        <begin position="147"/>
        <end position="150"/>
    </location>
    <ligand>
        <name>ATP</name>
        <dbReference type="ChEBI" id="CHEBI:30616"/>
    </ligand>
</feature>
<keyword evidence="8" id="KW-0963">Cytoplasm</keyword>
<organism evidence="9 10">
    <name type="scientific">Oryzomonas sagensis</name>
    <dbReference type="NCBI Taxonomy" id="2603857"/>
    <lineage>
        <taxon>Bacteria</taxon>
        <taxon>Pseudomonadati</taxon>
        <taxon>Thermodesulfobacteriota</taxon>
        <taxon>Desulfuromonadia</taxon>
        <taxon>Geobacterales</taxon>
        <taxon>Geobacteraceae</taxon>
        <taxon>Oryzomonas</taxon>
    </lineage>
</organism>
<keyword evidence="4 8" id="KW-0566">Pantothenate biosynthesis</keyword>
<dbReference type="InterPro" id="IPR042176">
    <property type="entry name" value="Pantoate_ligase_C"/>
</dbReference>
<comment type="subunit">
    <text evidence="8">Homodimer.</text>
</comment>
<keyword evidence="5 8" id="KW-0547">Nucleotide-binding</keyword>
<keyword evidence="3 8" id="KW-0436">Ligase</keyword>
<evidence type="ECO:0000256" key="7">
    <source>
        <dbReference type="ARBA" id="ARBA00048258"/>
    </source>
</evidence>
<name>A0ABQ6TQF7_9BACT</name>
<dbReference type="CDD" id="cd00560">
    <property type="entry name" value="PanC"/>
    <property type="match status" value="1"/>
</dbReference>
<dbReference type="EC" id="6.3.2.1" evidence="8"/>
<proteinExistence type="inferred from homology"/>
<dbReference type="Proteomes" id="UP000798046">
    <property type="component" value="Unassembled WGS sequence"/>
</dbReference>
<comment type="miscellaneous">
    <text evidence="8">The reaction proceeds by a bi uni uni bi ping pong mechanism.</text>
</comment>
<comment type="subcellular location">
    <subcellularLocation>
        <location evidence="8">Cytoplasm</location>
    </subcellularLocation>
</comment>
<evidence type="ECO:0000256" key="4">
    <source>
        <dbReference type="ARBA" id="ARBA00022655"/>
    </source>
</evidence>
<dbReference type="SUPFAM" id="SSF52374">
    <property type="entry name" value="Nucleotidylyl transferase"/>
    <property type="match status" value="1"/>
</dbReference>
<feature type="binding site" evidence="8">
    <location>
        <position position="176"/>
    </location>
    <ligand>
        <name>ATP</name>
        <dbReference type="ChEBI" id="CHEBI:30616"/>
    </ligand>
</feature>
<comment type="caution">
    <text evidence="9">The sequence shown here is derived from an EMBL/GenBank/DDBJ whole genome shotgun (WGS) entry which is preliminary data.</text>
</comment>
<gene>
    <name evidence="8" type="primary">panC</name>
    <name evidence="9" type="ORF">F6V30_01240</name>
</gene>
<keyword evidence="6 8" id="KW-0067">ATP-binding</keyword>
<evidence type="ECO:0000313" key="10">
    <source>
        <dbReference type="Proteomes" id="UP000798046"/>
    </source>
</evidence>
<feature type="binding site" evidence="8">
    <location>
        <position position="61"/>
    </location>
    <ligand>
        <name>beta-alanine</name>
        <dbReference type="ChEBI" id="CHEBI:57966"/>
    </ligand>
</feature>
<evidence type="ECO:0000256" key="3">
    <source>
        <dbReference type="ARBA" id="ARBA00022598"/>
    </source>
</evidence>
<dbReference type="InterPro" id="IPR014729">
    <property type="entry name" value="Rossmann-like_a/b/a_fold"/>
</dbReference>
<dbReference type="GO" id="GO:0004592">
    <property type="term" value="F:pantoate-beta-alanine ligase activity"/>
    <property type="evidence" value="ECO:0007669"/>
    <property type="project" value="UniProtKB-EC"/>
</dbReference>
<sequence length="283" mass="30712">MKIISAIEEMQQTALGLKRQGKTIAFVPTMGYLHEGHASLLREGRTRGDILVLSIFVNPIQFGQNEDLDSYPRDRERDFRTAEACGVDIVFTPMSAGMYPSGFQTGVAVRELSQPLCGASRPGHFDGVATVVTKLFNIVQPDVALFGRKDYQQLAVIRRMAADLNLPVQVVGMPIVREADGLALSSRNSYLSPAERQAALCLSRALARTRDRYAAGERSAAALKNEALAVIAQEPLAAIDYLEVRDGATLEPLQTVDSGTLVALAVKVGQTRLIDNTIVGEEL</sequence>
<dbReference type="InterPro" id="IPR004821">
    <property type="entry name" value="Cyt_trans-like"/>
</dbReference>
<comment type="similarity">
    <text evidence="2 8">Belongs to the pantothenate synthetase family.</text>
</comment>
<evidence type="ECO:0000256" key="5">
    <source>
        <dbReference type="ARBA" id="ARBA00022741"/>
    </source>
</evidence>
<feature type="binding site" evidence="8">
    <location>
        <position position="61"/>
    </location>
    <ligand>
        <name>(R)-pantoate</name>
        <dbReference type="ChEBI" id="CHEBI:15980"/>
    </ligand>
</feature>
<comment type="function">
    <text evidence="8">Catalyzes the condensation of pantoate with beta-alanine in an ATP-dependent reaction via a pantoyl-adenylate intermediate.</text>
</comment>
<feature type="binding site" evidence="8">
    <location>
        <begin position="184"/>
        <end position="187"/>
    </location>
    <ligand>
        <name>ATP</name>
        <dbReference type="ChEBI" id="CHEBI:30616"/>
    </ligand>
</feature>
<evidence type="ECO:0000313" key="9">
    <source>
        <dbReference type="EMBL" id="KAB0671243.1"/>
    </source>
</evidence>
<comment type="catalytic activity">
    <reaction evidence="7 8">
        <text>(R)-pantoate + beta-alanine + ATP = (R)-pantothenate + AMP + diphosphate + H(+)</text>
        <dbReference type="Rhea" id="RHEA:10912"/>
        <dbReference type="ChEBI" id="CHEBI:15378"/>
        <dbReference type="ChEBI" id="CHEBI:15980"/>
        <dbReference type="ChEBI" id="CHEBI:29032"/>
        <dbReference type="ChEBI" id="CHEBI:30616"/>
        <dbReference type="ChEBI" id="CHEBI:33019"/>
        <dbReference type="ChEBI" id="CHEBI:57966"/>
        <dbReference type="ChEBI" id="CHEBI:456215"/>
        <dbReference type="EC" id="6.3.2.1"/>
    </reaction>
</comment>
<evidence type="ECO:0000256" key="1">
    <source>
        <dbReference type="ARBA" id="ARBA00004990"/>
    </source>
</evidence>
<comment type="pathway">
    <text evidence="1 8">Cofactor biosynthesis; (R)-pantothenate biosynthesis; (R)-pantothenate from (R)-pantoate and beta-alanine: step 1/1.</text>
</comment>
<protein>
    <recommendedName>
        <fullName evidence="8">Pantothenate synthetase</fullName>
        <shortName evidence="8">PS</shortName>
        <ecNumber evidence="8">6.3.2.1</ecNumber>
    </recommendedName>
    <alternativeName>
        <fullName evidence="8">Pantoate--beta-alanine ligase</fullName>
    </alternativeName>
    <alternativeName>
        <fullName evidence="8">Pantoate-activating enzyme</fullName>
    </alternativeName>
</protein>
<dbReference type="Gene3D" id="3.30.1300.10">
    <property type="entry name" value="Pantoate-beta-alanine ligase, C-terminal domain"/>
    <property type="match status" value="1"/>
</dbReference>
<keyword evidence="10" id="KW-1185">Reference proteome</keyword>
<dbReference type="EMBL" id="VZRA01000001">
    <property type="protein sequence ID" value="KAB0671243.1"/>
    <property type="molecule type" value="Genomic_DNA"/>
</dbReference>
<evidence type="ECO:0000256" key="8">
    <source>
        <dbReference type="HAMAP-Rule" id="MF_00158"/>
    </source>
</evidence>
<evidence type="ECO:0000256" key="2">
    <source>
        <dbReference type="ARBA" id="ARBA00009256"/>
    </source>
</evidence>
<dbReference type="PANTHER" id="PTHR21299:SF1">
    <property type="entry name" value="PANTOATE--BETA-ALANINE LIGASE"/>
    <property type="match status" value="1"/>
</dbReference>
<dbReference type="NCBIfam" id="TIGR00018">
    <property type="entry name" value="panC"/>
    <property type="match status" value="1"/>
</dbReference>
<feature type="active site" description="Proton donor" evidence="8">
    <location>
        <position position="37"/>
    </location>
</feature>